<evidence type="ECO:0000259" key="2">
    <source>
        <dbReference type="PROSITE" id="PS50206"/>
    </source>
</evidence>
<dbReference type="InterPro" id="IPR011467">
    <property type="entry name" value="DUF1573"/>
</dbReference>
<sequence length="257" mass="28726">MALFPGHKQEEQVVVRNYKIAAALFITLVLFSVFLFTRQNKNDITHEQTSSIEQVDSSRFSELAKQENAFLLDVHIPEQTHIPGTDAFIPYNEIEKHTDQLPSDKTTPILVYCRSGNMSRQASETLASLGYTTIYDLEGGTDLYKQQVEIIVITPETQDLGTVIYGDVAKTEFTLTNFTPDPVEITNVSTSCGCTQAEVEKKSLAPYESTRVNVSFDPAVHKDDTDLGDLTRTIYIETNNSNFQKVTAEITAMVVKN</sequence>
<feature type="domain" description="Rhodanese" evidence="2">
    <location>
        <begin position="88"/>
        <end position="149"/>
    </location>
</feature>
<feature type="transmembrane region" description="Helical" evidence="1">
    <location>
        <begin position="20"/>
        <end position="37"/>
    </location>
</feature>
<dbReference type="SUPFAM" id="SSF52821">
    <property type="entry name" value="Rhodanese/Cell cycle control phosphatase"/>
    <property type="match status" value="1"/>
</dbReference>
<comment type="caution">
    <text evidence="3">The sequence shown here is derived from an EMBL/GenBank/DDBJ whole genome shotgun (WGS) entry which is preliminary data.</text>
</comment>
<dbReference type="InterPro" id="IPR001763">
    <property type="entry name" value="Rhodanese-like_dom"/>
</dbReference>
<proteinExistence type="predicted"/>
<dbReference type="Gene3D" id="3.40.250.10">
    <property type="entry name" value="Rhodanese-like domain"/>
    <property type="match status" value="1"/>
</dbReference>
<evidence type="ECO:0000256" key="1">
    <source>
        <dbReference type="SAM" id="Phobius"/>
    </source>
</evidence>
<name>A0A0G0T451_9BACT</name>
<protein>
    <submittedName>
        <fullName evidence="3">Rhodanese domain protein</fullName>
    </submittedName>
</protein>
<dbReference type="PANTHER" id="PTHR37833">
    <property type="entry name" value="LIPOPROTEIN-RELATED"/>
    <property type="match status" value="1"/>
</dbReference>
<dbReference type="PANTHER" id="PTHR37833:SF1">
    <property type="entry name" value="SIGNAL PEPTIDE PROTEIN"/>
    <property type="match status" value="1"/>
</dbReference>
<dbReference type="SMART" id="SM00450">
    <property type="entry name" value="RHOD"/>
    <property type="match status" value="1"/>
</dbReference>
<keyword evidence="1" id="KW-0472">Membrane</keyword>
<dbReference type="CDD" id="cd00158">
    <property type="entry name" value="RHOD"/>
    <property type="match status" value="1"/>
</dbReference>
<dbReference type="Proteomes" id="UP000034664">
    <property type="component" value="Unassembled WGS sequence"/>
</dbReference>
<organism evidence="3 4">
    <name type="scientific">Candidatus Roizmanbacteria bacterium GW2011_GWB1_40_7</name>
    <dbReference type="NCBI Taxonomy" id="1618482"/>
    <lineage>
        <taxon>Bacteria</taxon>
        <taxon>Candidatus Roizmaniibacteriota</taxon>
    </lineage>
</organism>
<dbReference type="InterPro" id="IPR036873">
    <property type="entry name" value="Rhodanese-like_dom_sf"/>
</dbReference>
<dbReference type="Pfam" id="PF00581">
    <property type="entry name" value="Rhodanese"/>
    <property type="match status" value="1"/>
</dbReference>
<dbReference type="Pfam" id="PF07610">
    <property type="entry name" value="DUF1573"/>
    <property type="match status" value="1"/>
</dbReference>
<gene>
    <name evidence="3" type="ORF">UU14_C0019G0019</name>
</gene>
<dbReference type="EMBL" id="LBZM01000019">
    <property type="protein sequence ID" value="KKR71774.1"/>
    <property type="molecule type" value="Genomic_DNA"/>
</dbReference>
<evidence type="ECO:0000313" key="3">
    <source>
        <dbReference type="EMBL" id="KKR71774.1"/>
    </source>
</evidence>
<dbReference type="InterPro" id="IPR013783">
    <property type="entry name" value="Ig-like_fold"/>
</dbReference>
<keyword evidence="1" id="KW-0812">Transmembrane</keyword>
<dbReference type="AlphaFoldDB" id="A0A0G0T451"/>
<dbReference type="PROSITE" id="PS50206">
    <property type="entry name" value="RHODANESE_3"/>
    <property type="match status" value="1"/>
</dbReference>
<keyword evidence="1" id="KW-1133">Transmembrane helix</keyword>
<reference evidence="3 4" key="1">
    <citation type="journal article" date="2015" name="Nature">
        <title>rRNA introns, odd ribosomes, and small enigmatic genomes across a large radiation of phyla.</title>
        <authorList>
            <person name="Brown C.T."/>
            <person name="Hug L.A."/>
            <person name="Thomas B.C."/>
            <person name="Sharon I."/>
            <person name="Castelle C.J."/>
            <person name="Singh A."/>
            <person name="Wilkins M.J."/>
            <person name="Williams K.H."/>
            <person name="Banfield J.F."/>
        </authorList>
    </citation>
    <scope>NUCLEOTIDE SEQUENCE [LARGE SCALE GENOMIC DNA]</scope>
</reference>
<evidence type="ECO:0000313" key="4">
    <source>
        <dbReference type="Proteomes" id="UP000034664"/>
    </source>
</evidence>
<dbReference type="Gene3D" id="2.60.40.10">
    <property type="entry name" value="Immunoglobulins"/>
    <property type="match status" value="1"/>
</dbReference>
<accession>A0A0G0T451</accession>